<keyword evidence="7 10" id="KW-0443">Lipid metabolism</keyword>
<evidence type="ECO:0000256" key="10">
    <source>
        <dbReference type="RuleBase" id="RU361115"/>
    </source>
</evidence>
<dbReference type="GO" id="GO:0042761">
    <property type="term" value="P:very long-chain fatty acid biosynthetic process"/>
    <property type="evidence" value="ECO:0007669"/>
    <property type="project" value="TreeGrafter"/>
</dbReference>
<dbReference type="GO" id="GO:0030148">
    <property type="term" value="P:sphingolipid biosynthetic process"/>
    <property type="evidence" value="ECO:0007669"/>
    <property type="project" value="TreeGrafter"/>
</dbReference>
<evidence type="ECO:0000313" key="13">
    <source>
        <dbReference type="EMBL" id="PAA86555.1"/>
    </source>
</evidence>
<evidence type="ECO:0000256" key="4">
    <source>
        <dbReference type="ARBA" id="ARBA00022692"/>
    </source>
</evidence>
<dbReference type="EMBL" id="NIVC01004302">
    <property type="protein sequence ID" value="PAA47879.1"/>
    <property type="molecule type" value="Genomic_DNA"/>
</dbReference>
<evidence type="ECO:0000256" key="1">
    <source>
        <dbReference type="ARBA" id="ARBA00004141"/>
    </source>
</evidence>
<dbReference type="PANTHER" id="PTHR11157">
    <property type="entry name" value="FATTY ACID ACYL TRANSFERASE-RELATED"/>
    <property type="match status" value="1"/>
</dbReference>
<dbReference type="EMBL" id="NIVC01000274">
    <property type="protein sequence ID" value="PAA86555.1"/>
    <property type="molecule type" value="Genomic_DNA"/>
</dbReference>
<evidence type="ECO:0000313" key="14">
    <source>
        <dbReference type="Proteomes" id="UP000215902"/>
    </source>
</evidence>
<dbReference type="InterPro" id="IPR030457">
    <property type="entry name" value="ELO_CS"/>
</dbReference>
<dbReference type="EC" id="2.3.1.199" evidence="10"/>
<dbReference type="AlphaFoldDB" id="A0A267DH60"/>
<keyword evidence="5 10" id="KW-0276">Fatty acid metabolism</keyword>
<dbReference type="Proteomes" id="UP000215902">
    <property type="component" value="Unassembled WGS sequence"/>
</dbReference>
<evidence type="ECO:0000256" key="7">
    <source>
        <dbReference type="ARBA" id="ARBA00023098"/>
    </source>
</evidence>
<feature type="region of interest" description="Disordered" evidence="11">
    <location>
        <begin position="269"/>
        <end position="297"/>
    </location>
</feature>
<dbReference type="PROSITE" id="PS01188">
    <property type="entry name" value="ELO"/>
    <property type="match status" value="1"/>
</dbReference>
<dbReference type="GO" id="GO:0005789">
    <property type="term" value="C:endoplasmic reticulum membrane"/>
    <property type="evidence" value="ECO:0007669"/>
    <property type="project" value="TreeGrafter"/>
</dbReference>
<comment type="subcellular location">
    <subcellularLocation>
        <location evidence="1">Membrane</location>
        <topology evidence="1">Multi-pass membrane protein</topology>
    </subcellularLocation>
</comment>
<feature type="transmembrane region" description="Helical" evidence="10">
    <location>
        <begin position="239"/>
        <end position="259"/>
    </location>
</feature>
<dbReference type="GO" id="GO:0009922">
    <property type="term" value="F:fatty acid elongase activity"/>
    <property type="evidence" value="ECO:0007669"/>
    <property type="project" value="UniProtKB-EC"/>
</dbReference>
<dbReference type="OrthoDB" id="434092at2759"/>
<comment type="catalytic activity">
    <reaction evidence="10">
        <text>a very-long-chain acyl-CoA + malonyl-CoA + H(+) = a very-long-chain 3-oxoacyl-CoA + CO2 + CoA</text>
        <dbReference type="Rhea" id="RHEA:32727"/>
        <dbReference type="ChEBI" id="CHEBI:15378"/>
        <dbReference type="ChEBI" id="CHEBI:16526"/>
        <dbReference type="ChEBI" id="CHEBI:57287"/>
        <dbReference type="ChEBI" id="CHEBI:57384"/>
        <dbReference type="ChEBI" id="CHEBI:90725"/>
        <dbReference type="ChEBI" id="CHEBI:90736"/>
        <dbReference type="EC" id="2.3.1.199"/>
    </reaction>
</comment>
<gene>
    <name evidence="12" type="ORF">BOX15_Mlig026397g1</name>
    <name evidence="13" type="ORF">BOX15_Mlig031242g1</name>
</gene>
<keyword evidence="4 10" id="KW-0812">Transmembrane</keyword>
<feature type="transmembrane region" description="Helical" evidence="10">
    <location>
        <begin position="116"/>
        <end position="139"/>
    </location>
</feature>
<evidence type="ECO:0000256" key="5">
    <source>
        <dbReference type="ARBA" id="ARBA00022832"/>
    </source>
</evidence>
<keyword evidence="9 10" id="KW-0275">Fatty acid biosynthesis</keyword>
<name>A0A267DH60_9PLAT</name>
<keyword evidence="8 10" id="KW-0472">Membrane</keyword>
<proteinExistence type="inferred from homology"/>
<dbReference type="PANTHER" id="PTHR11157:SF69">
    <property type="entry name" value="ELONGATION OF VERY LONG CHAIN FATTY ACIDS PROTEIN 7"/>
    <property type="match status" value="1"/>
</dbReference>
<dbReference type="STRING" id="282301.A0A267DH60"/>
<accession>A0A267DH60</accession>
<evidence type="ECO:0000313" key="12">
    <source>
        <dbReference type="EMBL" id="PAA47879.1"/>
    </source>
</evidence>
<evidence type="ECO:0000256" key="8">
    <source>
        <dbReference type="ARBA" id="ARBA00023136"/>
    </source>
</evidence>
<evidence type="ECO:0000256" key="11">
    <source>
        <dbReference type="SAM" id="MobiDB-lite"/>
    </source>
</evidence>
<feature type="transmembrane region" description="Helical" evidence="10">
    <location>
        <begin position="32"/>
        <end position="59"/>
    </location>
</feature>
<dbReference type="GO" id="GO:0034625">
    <property type="term" value="P:fatty acid elongation, monounsaturated fatty acid"/>
    <property type="evidence" value="ECO:0007669"/>
    <property type="project" value="TreeGrafter"/>
</dbReference>
<reference evidence="12 14" key="1">
    <citation type="submission" date="2017-06" db="EMBL/GenBank/DDBJ databases">
        <title>A platform for efficient transgenesis in Macrostomum lignano, a flatworm model organism for stem cell research.</title>
        <authorList>
            <person name="Berezikov E."/>
        </authorList>
    </citation>
    <scope>NUCLEOTIDE SEQUENCE [LARGE SCALE GENOMIC DNA]</scope>
    <source>
        <strain evidence="12">DV1</strain>
        <tissue evidence="12">Whole organism</tissue>
    </source>
</reference>
<dbReference type="InterPro" id="IPR002076">
    <property type="entry name" value="ELO_fam"/>
</dbReference>
<keyword evidence="14" id="KW-1185">Reference proteome</keyword>
<evidence type="ECO:0000256" key="6">
    <source>
        <dbReference type="ARBA" id="ARBA00022989"/>
    </source>
</evidence>
<dbReference type="GO" id="GO:0019367">
    <property type="term" value="P:fatty acid elongation, saturated fatty acid"/>
    <property type="evidence" value="ECO:0007669"/>
    <property type="project" value="TreeGrafter"/>
</dbReference>
<sequence>VYKLSALVRGMEALTEKYNNLMKLGDPRTRDWFLMASPIPSALICLLYVLAIIVGMRAMQNRQAMGLRYPMIVYNFCMVALSGYLVFEFLASGWLAGYSLSCQPVDYSNSPQATRMARACYLFYFSKFIELADTVFFVLRKKFNQVSFLHVFHHAIMPASWWFGVYFVPGGFGTFHAMLNSFIHFLMYMYYGLAAAGYTVWWKRYMTKMQIGQFLLVTVHSCQLFFIPCNYPIVFAWWILSYAVIFLILFANFYVKAYAAGRRLQQQQQKQNGHQNGAHSKERLAHAVSNGNGKKAE</sequence>
<keyword evidence="2 10" id="KW-0444">Lipid biosynthesis</keyword>
<protein>
    <recommendedName>
        <fullName evidence="10">Elongation of very long chain fatty acids protein</fullName>
        <ecNumber evidence="10">2.3.1.199</ecNumber>
    </recommendedName>
    <alternativeName>
        <fullName evidence="10">Very-long-chain 3-oxoacyl-CoA synthase</fullName>
    </alternativeName>
</protein>
<evidence type="ECO:0000256" key="2">
    <source>
        <dbReference type="ARBA" id="ARBA00022516"/>
    </source>
</evidence>
<keyword evidence="3 10" id="KW-0808">Transferase</keyword>
<organism evidence="12 14">
    <name type="scientific">Macrostomum lignano</name>
    <dbReference type="NCBI Taxonomy" id="282301"/>
    <lineage>
        <taxon>Eukaryota</taxon>
        <taxon>Metazoa</taxon>
        <taxon>Spiralia</taxon>
        <taxon>Lophotrochozoa</taxon>
        <taxon>Platyhelminthes</taxon>
        <taxon>Rhabditophora</taxon>
        <taxon>Macrostomorpha</taxon>
        <taxon>Macrostomida</taxon>
        <taxon>Macrostomidae</taxon>
        <taxon>Macrostomum</taxon>
    </lineage>
</organism>
<feature type="transmembrane region" description="Helical" evidence="10">
    <location>
        <begin position="151"/>
        <end position="169"/>
    </location>
</feature>
<feature type="non-terminal residue" evidence="12">
    <location>
        <position position="1"/>
    </location>
</feature>
<feature type="transmembrane region" description="Helical" evidence="10">
    <location>
        <begin position="214"/>
        <end position="233"/>
    </location>
</feature>
<keyword evidence="6 10" id="KW-1133">Transmembrane helix</keyword>
<dbReference type="Pfam" id="PF01151">
    <property type="entry name" value="ELO"/>
    <property type="match status" value="1"/>
</dbReference>
<evidence type="ECO:0000256" key="9">
    <source>
        <dbReference type="ARBA" id="ARBA00023160"/>
    </source>
</evidence>
<dbReference type="GO" id="GO:0034626">
    <property type="term" value="P:fatty acid elongation, polyunsaturated fatty acid"/>
    <property type="evidence" value="ECO:0007669"/>
    <property type="project" value="TreeGrafter"/>
</dbReference>
<comment type="caution">
    <text evidence="12">The sequence shown here is derived from an EMBL/GenBank/DDBJ whole genome shotgun (WGS) entry which is preliminary data.</text>
</comment>
<comment type="similarity">
    <text evidence="10">Belongs to the ELO family.</text>
</comment>
<feature type="transmembrane region" description="Helical" evidence="10">
    <location>
        <begin position="181"/>
        <end position="202"/>
    </location>
</feature>
<feature type="transmembrane region" description="Helical" evidence="10">
    <location>
        <begin position="71"/>
        <end position="96"/>
    </location>
</feature>
<evidence type="ECO:0000256" key="3">
    <source>
        <dbReference type="ARBA" id="ARBA00022679"/>
    </source>
</evidence>